<evidence type="ECO:0000313" key="3">
    <source>
        <dbReference type="Proteomes" id="UP000019365"/>
    </source>
</evidence>
<comment type="caution">
    <text evidence="2">The sequence shown here is derived from an EMBL/GenBank/DDBJ whole genome shotgun (WGS) entry which is preliminary data.</text>
</comment>
<dbReference type="InterPro" id="IPR050490">
    <property type="entry name" value="Bact_solute-bd_prot1"/>
</dbReference>
<keyword evidence="1" id="KW-0732">Signal</keyword>
<dbReference type="AlphaFoldDB" id="W7UWP3"/>
<organism evidence="2 3">
    <name type="scientific">Ruminococcus flavefaciens 007c</name>
    <dbReference type="NCBI Taxonomy" id="1341157"/>
    <lineage>
        <taxon>Bacteria</taxon>
        <taxon>Bacillati</taxon>
        <taxon>Bacillota</taxon>
        <taxon>Clostridia</taxon>
        <taxon>Eubacteriales</taxon>
        <taxon>Oscillospiraceae</taxon>
        <taxon>Ruminococcus</taxon>
    </lineage>
</organism>
<protein>
    <recommendedName>
        <fullName evidence="4">ABC transporter substrate-binding protein</fullName>
    </recommendedName>
</protein>
<evidence type="ECO:0008006" key="4">
    <source>
        <dbReference type="Google" id="ProtNLM"/>
    </source>
</evidence>
<dbReference type="RefSeq" id="WP_037299874.1">
    <property type="nucleotide sequence ID" value="NZ_ATAX01000028.1"/>
</dbReference>
<dbReference type="PANTHER" id="PTHR43649">
    <property type="entry name" value="ARABINOSE-BINDING PROTEIN-RELATED"/>
    <property type="match status" value="1"/>
</dbReference>
<feature type="chain" id="PRO_5004901888" description="ABC transporter substrate-binding protein" evidence="1">
    <location>
        <begin position="25"/>
        <end position="806"/>
    </location>
</feature>
<dbReference type="Proteomes" id="UP000019365">
    <property type="component" value="Unassembled WGS sequence"/>
</dbReference>
<dbReference type="PATRIC" id="fig|1341157.4.peg.2265"/>
<sequence length="806" mass="90177">MEKTIFKRITAFTAALMVITGAAASCSKKSETEKGVSKNSQKLMNAAYRAVEVETDISNVRSIKRLSDGSVLVTAIADGNSQPTFYITDDNFAETKEIKYDLGEKLESDTYVSASVAPDGDIFMMATFEDAGDMEKPNYDDPNFDYEKFDFEEYYNNIKYTYKLYVVDIDGNVKTSGEISGLDKYISEDDGNAGVGDLQAIGGGKALMTIYNEDSTTVIVNSDGKIEDELGLDVDYIMGIAPLSDGTVALSGYFGTKDAVKFVDTSTMKETGSEIELDNMSMMGGPSSIFEGTGDYKLFMNSSSALYGLKEDGTSEEIINWVDSDMGEGGVEGLLPLDNGEYIVSYNDYSKGDGMMSGSKLYRLTKRDASELENMKVITVGVMYDAYAMSSKISEFNKSHEGVRFKMVDYSKYDEYDEESRTAINTGASQLKKDIIAGNAPDIIVTNDAGLVAGLQNKGLFCDLYEFLDKDSDLSKEDFLENVLKCGEYDGKLYSITDSFSIETYVGKSKFVDKENWTLDDLIEKYNNLPDGKRLTEMDYKEQILSLLLYNSTDFVDYKNGVCHFDDPEFKKLVEFCDKFPSMEGTIDWENPEDQEMLMEMFSDDNIVNDKILITSMWIGNFRSYTEDLKGRFKGEDITFVGFPSNDGKGALISPNQSFSILRNSDDTQLCWEFVKSFFSKEDDDSNTYRYSSGLSSLKVKFDKAAEESTKKPTYKDPNGKEIEEDLTYYDSKSQKEIKIQPLTNEEKDRIVEYIKSADRCAGSFDPDVEAIVQEEITAYLKGEKKSDEIIGNIQNRVSLLVSEQS</sequence>
<dbReference type="eggNOG" id="COG1653">
    <property type="taxonomic scope" value="Bacteria"/>
</dbReference>
<dbReference type="EMBL" id="ATAX01000028">
    <property type="protein sequence ID" value="EWM52792.1"/>
    <property type="molecule type" value="Genomic_DNA"/>
</dbReference>
<gene>
    <name evidence="2" type="ORF">RF007C_14335</name>
</gene>
<evidence type="ECO:0000313" key="2">
    <source>
        <dbReference type="EMBL" id="EWM52792.1"/>
    </source>
</evidence>
<dbReference type="PROSITE" id="PS51257">
    <property type="entry name" value="PROKAR_LIPOPROTEIN"/>
    <property type="match status" value="1"/>
</dbReference>
<dbReference type="PANTHER" id="PTHR43649:SF12">
    <property type="entry name" value="DIACETYLCHITOBIOSE BINDING PROTEIN DASA"/>
    <property type="match status" value="1"/>
</dbReference>
<accession>W7UWP3</accession>
<dbReference type="SUPFAM" id="SSF53850">
    <property type="entry name" value="Periplasmic binding protein-like II"/>
    <property type="match status" value="1"/>
</dbReference>
<feature type="signal peptide" evidence="1">
    <location>
        <begin position="1"/>
        <end position="24"/>
    </location>
</feature>
<dbReference type="Gene3D" id="3.40.190.10">
    <property type="entry name" value="Periplasmic binding protein-like II"/>
    <property type="match status" value="1"/>
</dbReference>
<reference evidence="2 3" key="1">
    <citation type="journal article" date="2014" name="PLoS ONE">
        <title>Rumen cellulosomics: divergent fiber-degrading strategies revealed by comparative genome-wide analysis of six ruminococcal strains.</title>
        <authorList>
            <person name="Dassa B."/>
            <person name="Borovok I."/>
            <person name="Ruimy-Israeli V."/>
            <person name="Lamed R."/>
            <person name="Flint H.J."/>
            <person name="Duncan S.H."/>
            <person name="Henrissat B."/>
            <person name="Coutinho P."/>
            <person name="Morrison M."/>
            <person name="Mosoni P."/>
            <person name="Yeoman C.J."/>
            <person name="White B.A."/>
            <person name="Bayer E.A."/>
        </authorList>
    </citation>
    <scope>NUCLEOTIDE SEQUENCE [LARGE SCALE GENOMIC DNA]</scope>
    <source>
        <strain evidence="2 3">007c</strain>
    </source>
</reference>
<keyword evidence="3" id="KW-1185">Reference proteome</keyword>
<dbReference type="OrthoDB" id="1814964at2"/>
<proteinExistence type="predicted"/>
<dbReference type="SUPFAM" id="SSF82171">
    <property type="entry name" value="DPP6 N-terminal domain-like"/>
    <property type="match status" value="1"/>
</dbReference>
<evidence type="ECO:0000256" key="1">
    <source>
        <dbReference type="SAM" id="SignalP"/>
    </source>
</evidence>
<name>W7UWP3_RUMFL</name>